<dbReference type="InterPro" id="IPR045747">
    <property type="entry name" value="CRISPR-assoc_prot_Cas6_N_sf"/>
</dbReference>
<gene>
    <name evidence="3" type="ORF">FC84_GL000184</name>
</gene>
<dbReference type="Gene3D" id="3.30.70.1900">
    <property type="match status" value="1"/>
</dbReference>
<dbReference type="GO" id="GO:0016788">
    <property type="term" value="F:hydrolase activity, acting on ester bonds"/>
    <property type="evidence" value="ECO:0007669"/>
    <property type="project" value="InterPro"/>
</dbReference>
<dbReference type="InterPro" id="IPR049435">
    <property type="entry name" value="Cas_Cas6_C"/>
</dbReference>
<dbReference type="PANTHER" id="PTHR36984">
    <property type="entry name" value="CRISPR-ASSOCIATED ENDORIBONUCLEASE CAS6 1"/>
    <property type="match status" value="1"/>
</dbReference>
<accession>A0A0R2BU63</accession>
<dbReference type="EMBL" id="AYYK01000008">
    <property type="protein sequence ID" value="KRM79027.1"/>
    <property type="molecule type" value="Genomic_DNA"/>
</dbReference>
<dbReference type="RefSeq" id="WP_057756574.1">
    <property type="nucleotide sequence ID" value="NZ_AYYK01000008.1"/>
</dbReference>
<dbReference type="GO" id="GO:0051607">
    <property type="term" value="P:defense response to virus"/>
    <property type="evidence" value="ECO:0007669"/>
    <property type="project" value="UniProtKB-KW"/>
</dbReference>
<proteinExistence type="predicted"/>
<dbReference type="CDD" id="cd21140">
    <property type="entry name" value="Cas6_I-like"/>
    <property type="match status" value="1"/>
</dbReference>
<evidence type="ECO:0000313" key="3">
    <source>
        <dbReference type="EMBL" id="KRM79027.1"/>
    </source>
</evidence>
<evidence type="ECO:0000259" key="2">
    <source>
        <dbReference type="Pfam" id="PF01881"/>
    </source>
</evidence>
<sequence>MRFTVELTLNSTKESILLAPGYQSSLVSLLKSALEVVNPEYFKDLYENGNPMKLYTFGVYFPNAKFTHEGVELEGENVKLIWNFSCIEPRMAMVFYNGILSIKQTVNQHPRRLIGSTLITDVKIHQINLPTITSNTITIRTLSPIVSRDHQAKDKDWFYSYKDPEFIQMLKRTMTTKYESFFGRLTPAIIDNFEVTPIQPKKNVVKSYEKWVECSAGVYVLKGQPELLELIRDGGLGSRTGLGFGMVEVI</sequence>
<dbReference type="PATRIC" id="fig|1423738.3.peg.186"/>
<name>A0A0R2BU63_9LACO</name>
<dbReference type="STRING" id="1423738.FC84_GL000184"/>
<dbReference type="PANTHER" id="PTHR36984:SF3">
    <property type="entry name" value="CRISPR-ASSOCIATED ENDORIBONUCLEASE CAS6"/>
    <property type="match status" value="1"/>
</dbReference>
<comment type="caution">
    <text evidence="3">The sequence shown here is derived from an EMBL/GenBank/DDBJ whole genome shotgun (WGS) entry which is preliminary data.</text>
</comment>
<dbReference type="Proteomes" id="UP000051813">
    <property type="component" value="Unassembled WGS sequence"/>
</dbReference>
<protein>
    <recommendedName>
        <fullName evidence="2">CRISPR associated protein Cas6 C-terminal domain-containing protein</fullName>
    </recommendedName>
</protein>
<keyword evidence="4" id="KW-1185">Reference proteome</keyword>
<dbReference type="Gene3D" id="3.30.70.1890">
    <property type="match status" value="1"/>
</dbReference>
<dbReference type="AlphaFoldDB" id="A0A0R2BU63"/>
<dbReference type="OrthoDB" id="45555at2"/>
<dbReference type="InterPro" id="IPR010156">
    <property type="entry name" value="CRISPR-assoc_prot_Cas6"/>
</dbReference>
<keyword evidence="1" id="KW-0051">Antiviral defense</keyword>
<reference evidence="3 4" key="1">
    <citation type="journal article" date="2015" name="Genome Announc.">
        <title>Expanding the biotechnology potential of lactobacilli through comparative genomics of 213 strains and associated genera.</title>
        <authorList>
            <person name="Sun Z."/>
            <person name="Harris H.M."/>
            <person name="McCann A."/>
            <person name="Guo C."/>
            <person name="Argimon S."/>
            <person name="Zhang W."/>
            <person name="Yang X."/>
            <person name="Jeffery I.B."/>
            <person name="Cooney J.C."/>
            <person name="Kagawa T.F."/>
            <person name="Liu W."/>
            <person name="Song Y."/>
            <person name="Salvetti E."/>
            <person name="Wrobel A."/>
            <person name="Rasinkangas P."/>
            <person name="Parkhill J."/>
            <person name="Rea M.C."/>
            <person name="O'Sullivan O."/>
            <person name="Ritari J."/>
            <person name="Douillard F.P."/>
            <person name="Paul Ross R."/>
            <person name="Yang R."/>
            <person name="Briner A.E."/>
            <person name="Felis G.E."/>
            <person name="de Vos W.M."/>
            <person name="Barrangou R."/>
            <person name="Klaenhammer T.R."/>
            <person name="Caufield P.W."/>
            <person name="Cui Y."/>
            <person name="Zhang H."/>
            <person name="O'Toole P.W."/>
        </authorList>
    </citation>
    <scope>NUCLEOTIDE SEQUENCE [LARGE SCALE GENOMIC DNA]</scope>
    <source>
        <strain evidence="3 4">DSM 20335</strain>
    </source>
</reference>
<dbReference type="Pfam" id="PF01881">
    <property type="entry name" value="Cas_Cas6_C"/>
    <property type="match status" value="1"/>
</dbReference>
<evidence type="ECO:0000313" key="4">
    <source>
        <dbReference type="Proteomes" id="UP000051813"/>
    </source>
</evidence>
<feature type="domain" description="CRISPR associated protein Cas6 C-terminal" evidence="2">
    <location>
        <begin position="129"/>
        <end position="249"/>
    </location>
</feature>
<dbReference type="NCBIfam" id="TIGR01877">
    <property type="entry name" value="cas_cas6"/>
    <property type="match status" value="1"/>
</dbReference>
<organism evidence="3 4">
    <name type="scientific">Lapidilactobacillus dextrinicus DSM 20335</name>
    <dbReference type="NCBI Taxonomy" id="1423738"/>
    <lineage>
        <taxon>Bacteria</taxon>
        <taxon>Bacillati</taxon>
        <taxon>Bacillota</taxon>
        <taxon>Bacilli</taxon>
        <taxon>Lactobacillales</taxon>
        <taxon>Lactobacillaceae</taxon>
        <taxon>Lapidilactobacillus</taxon>
    </lineage>
</organism>
<evidence type="ECO:0000256" key="1">
    <source>
        <dbReference type="ARBA" id="ARBA00023118"/>
    </source>
</evidence>